<sequence length="655" mass="70514">MHLRTLLPLAVLSCSAAEPIPDRSVIPRARPDAPDGYAPRQVDCPAQKPTIRRADGLSQREADWLAKRRPLTVEPMKEFLKRANIDGFDADEYINRVAPGLADLPNIALAVSGGGYRALMNGAGFIKAADSRTPGSTDKGGIGGLLQAATYLSGLSGGGWLVSSLYGNNFTTVGALQAGHEDSNVWRFDNTIFRGPDLPGIMDTARYWRQVSNQVDSKRQAGFPVSITDYWGRALAYQLIDAPEGGPAYTFSSIADDDDFSAAKAPFPILVADARNPGSRAITLNNTVFEFNPYEMGSWDPTYYGFAPMRYLASNFSAGAVPKDGHCVRGFDALSFIFGTSSSLFNAFLLQNMTEVDGVPDFIVNAVTAILTNLDETSNDIAQFVPNPFYKWSPSTNPTADTLELDLVDGGLDLQNIPFYPLVQRERAVDVVFAVDSSADTTYSWPNGTAMRASYERSFNAIANGTLFPAVPDDVTFVALGLNSRPTFFGCDPANFTAADAQAVPPLIVYLPNAPYTFMSNVTTFDPSYTLPERDAIILNGYNAATQANGTLDDQWPACVACAVLSRSLARTGTPVPDQCRRCFERYCWNGTTVDPAAAGVAPGAGGAEYQPTPKLEGFDSLESGGSRLSVFGRRRDEKAAWALAVGVVAAAVWL</sequence>
<dbReference type="GeneID" id="98123122"/>
<evidence type="ECO:0000256" key="3">
    <source>
        <dbReference type="ARBA" id="ARBA00022729"/>
    </source>
</evidence>
<keyword evidence="5 8" id="KW-0442">Lipid degradation</keyword>
<evidence type="ECO:0000259" key="10">
    <source>
        <dbReference type="PROSITE" id="PS51210"/>
    </source>
</evidence>
<dbReference type="InterPro" id="IPR002642">
    <property type="entry name" value="LysoPLipase_cat_dom"/>
</dbReference>
<dbReference type="RefSeq" id="XP_070868770.1">
    <property type="nucleotide sequence ID" value="XM_071008478.1"/>
</dbReference>
<keyword evidence="3 9" id="KW-0732">Signal</keyword>
<gene>
    <name evidence="11" type="ORF">VTJ83DRAFT_2230</name>
</gene>
<feature type="signal peptide" evidence="9">
    <location>
        <begin position="1"/>
        <end position="17"/>
    </location>
</feature>
<keyword evidence="12" id="KW-1185">Reference proteome</keyword>
<evidence type="ECO:0000256" key="8">
    <source>
        <dbReference type="PROSITE-ProRule" id="PRU00555"/>
    </source>
</evidence>
<dbReference type="Gene3D" id="3.40.1090.10">
    <property type="entry name" value="Cytosolic phospholipase A2 catalytic domain"/>
    <property type="match status" value="1"/>
</dbReference>
<evidence type="ECO:0000313" key="12">
    <source>
        <dbReference type="Proteomes" id="UP001600064"/>
    </source>
</evidence>
<evidence type="ECO:0000256" key="9">
    <source>
        <dbReference type="RuleBase" id="RU362103"/>
    </source>
</evidence>
<protein>
    <recommendedName>
        <fullName evidence="2 9">Lysophospholipase</fullName>
        <ecNumber evidence="2 9">3.1.1.5</ecNumber>
    </recommendedName>
</protein>
<dbReference type="SMART" id="SM00022">
    <property type="entry name" value="PLAc"/>
    <property type="match status" value="1"/>
</dbReference>
<evidence type="ECO:0000313" key="11">
    <source>
        <dbReference type="EMBL" id="KAL2270046.1"/>
    </source>
</evidence>
<dbReference type="EC" id="3.1.1.5" evidence="2 9"/>
<dbReference type="Proteomes" id="UP001600064">
    <property type="component" value="Unassembled WGS sequence"/>
</dbReference>
<evidence type="ECO:0000256" key="7">
    <source>
        <dbReference type="ARBA" id="ARBA00023180"/>
    </source>
</evidence>
<dbReference type="PANTHER" id="PTHR10728:SF33">
    <property type="entry name" value="LYSOPHOSPHOLIPASE 1-RELATED"/>
    <property type="match status" value="1"/>
</dbReference>
<dbReference type="Pfam" id="PF01735">
    <property type="entry name" value="PLA2_B"/>
    <property type="match status" value="1"/>
</dbReference>
<reference evidence="11 12" key="1">
    <citation type="journal article" date="2024" name="Commun. Biol.">
        <title>Comparative genomic analysis of thermophilic fungi reveals convergent evolutionary adaptations and gene losses.</title>
        <authorList>
            <person name="Steindorff A.S."/>
            <person name="Aguilar-Pontes M.V."/>
            <person name="Robinson A.J."/>
            <person name="Andreopoulos B."/>
            <person name="LaButti K."/>
            <person name="Kuo A."/>
            <person name="Mondo S."/>
            <person name="Riley R."/>
            <person name="Otillar R."/>
            <person name="Haridas S."/>
            <person name="Lipzen A."/>
            <person name="Grimwood J."/>
            <person name="Schmutz J."/>
            <person name="Clum A."/>
            <person name="Reid I.D."/>
            <person name="Moisan M.C."/>
            <person name="Butler G."/>
            <person name="Nguyen T.T.M."/>
            <person name="Dewar K."/>
            <person name="Conant G."/>
            <person name="Drula E."/>
            <person name="Henrissat B."/>
            <person name="Hansel C."/>
            <person name="Singer S."/>
            <person name="Hutchinson M.I."/>
            <person name="de Vries R.P."/>
            <person name="Natvig D.O."/>
            <person name="Powell A.J."/>
            <person name="Tsang A."/>
            <person name="Grigoriev I.V."/>
        </authorList>
    </citation>
    <scope>NUCLEOTIDE SEQUENCE [LARGE SCALE GENOMIC DNA]</scope>
    <source>
        <strain evidence="11 12">ATCC 22073</strain>
    </source>
</reference>
<dbReference type="PANTHER" id="PTHR10728">
    <property type="entry name" value="CYTOSOLIC PHOSPHOLIPASE A2"/>
    <property type="match status" value="1"/>
</dbReference>
<dbReference type="InterPro" id="IPR016035">
    <property type="entry name" value="Acyl_Trfase/lysoPLipase"/>
</dbReference>
<keyword evidence="7" id="KW-0325">Glycoprotein</keyword>
<evidence type="ECO:0000256" key="2">
    <source>
        <dbReference type="ARBA" id="ARBA00013274"/>
    </source>
</evidence>
<name>A0ABR4DI40_9PEZI</name>
<comment type="catalytic activity">
    <reaction evidence="9">
        <text>a 1-acyl-sn-glycero-3-phosphocholine + H2O = sn-glycerol 3-phosphocholine + a fatty acid + H(+)</text>
        <dbReference type="Rhea" id="RHEA:15177"/>
        <dbReference type="ChEBI" id="CHEBI:15377"/>
        <dbReference type="ChEBI" id="CHEBI:15378"/>
        <dbReference type="ChEBI" id="CHEBI:16870"/>
        <dbReference type="ChEBI" id="CHEBI:28868"/>
        <dbReference type="ChEBI" id="CHEBI:58168"/>
        <dbReference type="EC" id="3.1.1.5"/>
    </reaction>
</comment>
<evidence type="ECO:0000256" key="5">
    <source>
        <dbReference type="ARBA" id="ARBA00022963"/>
    </source>
</evidence>
<proteinExistence type="inferred from homology"/>
<comment type="similarity">
    <text evidence="1 9">Belongs to the lysophospholipase family.</text>
</comment>
<keyword evidence="6 8" id="KW-0443">Lipid metabolism</keyword>
<evidence type="ECO:0000256" key="1">
    <source>
        <dbReference type="ARBA" id="ARBA00008780"/>
    </source>
</evidence>
<evidence type="ECO:0000256" key="6">
    <source>
        <dbReference type="ARBA" id="ARBA00023098"/>
    </source>
</evidence>
<feature type="chain" id="PRO_5044974679" description="Lysophospholipase" evidence="9">
    <location>
        <begin position="18"/>
        <end position="655"/>
    </location>
</feature>
<accession>A0ABR4DI40</accession>
<dbReference type="EMBL" id="JAZGUE010000002">
    <property type="protein sequence ID" value="KAL2270046.1"/>
    <property type="molecule type" value="Genomic_DNA"/>
</dbReference>
<dbReference type="PROSITE" id="PS51210">
    <property type="entry name" value="PLA2C"/>
    <property type="match status" value="1"/>
</dbReference>
<comment type="caution">
    <text evidence="11">The sequence shown here is derived from an EMBL/GenBank/DDBJ whole genome shotgun (WGS) entry which is preliminary data.</text>
</comment>
<dbReference type="SUPFAM" id="SSF52151">
    <property type="entry name" value="FabD/lysophospholipase-like"/>
    <property type="match status" value="1"/>
</dbReference>
<keyword evidence="4 8" id="KW-0378">Hydrolase</keyword>
<evidence type="ECO:0000256" key="4">
    <source>
        <dbReference type="ARBA" id="ARBA00022801"/>
    </source>
</evidence>
<feature type="domain" description="PLA2c" evidence="10">
    <location>
        <begin position="43"/>
        <end position="594"/>
    </location>
</feature>
<organism evidence="11 12">
    <name type="scientific">Remersonia thermophila</name>
    <dbReference type="NCBI Taxonomy" id="72144"/>
    <lineage>
        <taxon>Eukaryota</taxon>
        <taxon>Fungi</taxon>
        <taxon>Dikarya</taxon>
        <taxon>Ascomycota</taxon>
        <taxon>Pezizomycotina</taxon>
        <taxon>Sordariomycetes</taxon>
        <taxon>Sordariomycetidae</taxon>
        <taxon>Sordariales</taxon>
        <taxon>Sordariales incertae sedis</taxon>
        <taxon>Remersonia</taxon>
    </lineage>
</organism>